<comment type="caution">
    <text evidence="2">The sequence shown here is derived from an EMBL/GenBank/DDBJ whole genome shotgun (WGS) entry which is preliminary data.</text>
</comment>
<dbReference type="AlphaFoldDB" id="A0AAW1M472"/>
<feature type="compositionally biased region" description="Low complexity" evidence="1">
    <location>
        <begin position="103"/>
        <end position="115"/>
    </location>
</feature>
<organism evidence="2 3">
    <name type="scientific">Saponaria officinalis</name>
    <name type="common">Common soapwort</name>
    <name type="synonym">Lychnis saponaria</name>
    <dbReference type="NCBI Taxonomy" id="3572"/>
    <lineage>
        <taxon>Eukaryota</taxon>
        <taxon>Viridiplantae</taxon>
        <taxon>Streptophyta</taxon>
        <taxon>Embryophyta</taxon>
        <taxon>Tracheophyta</taxon>
        <taxon>Spermatophyta</taxon>
        <taxon>Magnoliopsida</taxon>
        <taxon>eudicotyledons</taxon>
        <taxon>Gunneridae</taxon>
        <taxon>Pentapetalae</taxon>
        <taxon>Caryophyllales</taxon>
        <taxon>Caryophyllaceae</taxon>
        <taxon>Caryophylleae</taxon>
        <taxon>Saponaria</taxon>
    </lineage>
</organism>
<dbReference type="InterPro" id="IPR021109">
    <property type="entry name" value="Peptidase_aspartic_dom_sf"/>
</dbReference>
<reference evidence="2" key="1">
    <citation type="submission" date="2024-03" db="EMBL/GenBank/DDBJ databases">
        <title>WGS assembly of Saponaria officinalis var. Norfolk2.</title>
        <authorList>
            <person name="Jenkins J."/>
            <person name="Shu S."/>
            <person name="Grimwood J."/>
            <person name="Barry K."/>
            <person name="Goodstein D."/>
            <person name="Schmutz J."/>
            <person name="Leebens-Mack J."/>
            <person name="Osbourn A."/>
        </authorList>
    </citation>
    <scope>NUCLEOTIDE SEQUENCE [LARGE SCALE GENOMIC DNA]</scope>
    <source>
        <strain evidence="2">JIC</strain>
    </source>
</reference>
<dbReference type="Gene3D" id="2.40.70.10">
    <property type="entry name" value="Acid Proteases"/>
    <property type="match status" value="1"/>
</dbReference>
<accession>A0AAW1M472</accession>
<keyword evidence="3" id="KW-1185">Reference proteome</keyword>
<dbReference type="EMBL" id="JBDFQZ010000003">
    <property type="protein sequence ID" value="KAK9740824.1"/>
    <property type="molecule type" value="Genomic_DNA"/>
</dbReference>
<proteinExistence type="predicted"/>
<evidence type="ECO:0000313" key="2">
    <source>
        <dbReference type="EMBL" id="KAK9740824.1"/>
    </source>
</evidence>
<evidence type="ECO:0000256" key="1">
    <source>
        <dbReference type="SAM" id="MobiDB-lite"/>
    </source>
</evidence>
<dbReference type="PANTHER" id="PTHR33067">
    <property type="entry name" value="RNA-DIRECTED DNA POLYMERASE-RELATED"/>
    <property type="match status" value="1"/>
</dbReference>
<feature type="compositionally biased region" description="Polar residues" evidence="1">
    <location>
        <begin position="1"/>
        <end position="15"/>
    </location>
</feature>
<feature type="compositionally biased region" description="Polar residues" evidence="1">
    <location>
        <begin position="65"/>
        <end position="74"/>
    </location>
</feature>
<feature type="compositionally biased region" description="Basic and acidic residues" evidence="1">
    <location>
        <begin position="75"/>
        <end position="88"/>
    </location>
</feature>
<protein>
    <submittedName>
        <fullName evidence="2">Uncharacterized protein</fullName>
    </submittedName>
</protein>
<feature type="region of interest" description="Disordered" evidence="1">
    <location>
        <begin position="60"/>
        <end position="132"/>
    </location>
</feature>
<evidence type="ECO:0000313" key="3">
    <source>
        <dbReference type="Proteomes" id="UP001443914"/>
    </source>
</evidence>
<sequence length="285" mass="31797">MMDNQIAQLASSQKQRAPGTLPITGESPHETANVIRTRAEFISDGFRVLSAGTSDRKLDRADLSSIEQETTRASCDQHDRADERETKKQKPTRPSQEQLDRATSSSTEPSLTRSSDASDVPELTPKKETTPIEIKLPYPEALQKKSPLQLQYKKFVGVMDRLMVNMPFFGLISQFPAYADYIKDTLKRKQTTENAQVMTFSETSSEYLSRPSPKKTDPGKFAILCALGTLKIDNVFCDLGASVSIIPYSVYKKLPKTPLRSTSVTLQQADRTIMYPLGKIEDVPV</sequence>
<gene>
    <name evidence="2" type="ORF">RND81_03G063100</name>
</gene>
<feature type="region of interest" description="Disordered" evidence="1">
    <location>
        <begin position="1"/>
        <end position="32"/>
    </location>
</feature>
<name>A0AAW1M472_SAPOF</name>
<dbReference type="PANTHER" id="PTHR33067:SF31">
    <property type="entry name" value="RNA-DIRECTED DNA POLYMERASE"/>
    <property type="match status" value="1"/>
</dbReference>
<dbReference type="Proteomes" id="UP001443914">
    <property type="component" value="Unassembled WGS sequence"/>
</dbReference>